<keyword evidence="2" id="KW-1185">Reference proteome</keyword>
<accession>A0A540MT67</accession>
<comment type="caution">
    <text evidence="1">The sequence shown here is derived from an EMBL/GenBank/DDBJ whole genome shotgun (WGS) entry which is preliminary data.</text>
</comment>
<reference evidence="1 2" key="1">
    <citation type="journal article" date="2019" name="G3 (Bethesda)">
        <title>Sequencing of a Wild Apple (Malus baccata) Genome Unravels the Differences Between Cultivated and Wild Apple Species Regarding Disease Resistance and Cold Tolerance.</title>
        <authorList>
            <person name="Chen X."/>
        </authorList>
    </citation>
    <scope>NUCLEOTIDE SEQUENCE [LARGE SCALE GENOMIC DNA]</scope>
    <source>
        <strain evidence="2">cv. Shandingzi</strain>
        <tissue evidence="1">Leaves</tissue>
    </source>
</reference>
<sequence>MLFVAVKSVEEENIMFEHLPRDIKSTLHAKFFSPSFRVIFFFYESGGRESSVDLMSLRRCWNVLFSSCADFTASNSI</sequence>
<evidence type="ECO:0000313" key="1">
    <source>
        <dbReference type="EMBL" id="TQE01979.1"/>
    </source>
</evidence>
<protein>
    <submittedName>
        <fullName evidence="1">Uncharacterized protein</fullName>
    </submittedName>
</protein>
<proteinExistence type="predicted"/>
<dbReference type="EMBL" id="VIEB01000185">
    <property type="protein sequence ID" value="TQE01979.1"/>
    <property type="molecule type" value="Genomic_DNA"/>
</dbReference>
<evidence type="ECO:0000313" key="2">
    <source>
        <dbReference type="Proteomes" id="UP000315295"/>
    </source>
</evidence>
<gene>
    <name evidence="1" type="ORF">C1H46_012413</name>
</gene>
<name>A0A540MT67_MALBA</name>
<dbReference type="AlphaFoldDB" id="A0A540MT67"/>
<organism evidence="1 2">
    <name type="scientific">Malus baccata</name>
    <name type="common">Siberian crab apple</name>
    <name type="synonym">Pyrus baccata</name>
    <dbReference type="NCBI Taxonomy" id="106549"/>
    <lineage>
        <taxon>Eukaryota</taxon>
        <taxon>Viridiplantae</taxon>
        <taxon>Streptophyta</taxon>
        <taxon>Embryophyta</taxon>
        <taxon>Tracheophyta</taxon>
        <taxon>Spermatophyta</taxon>
        <taxon>Magnoliopsida</taxon>
        <taxon>eudicotyledons</taxon>
        <taxon>Gunneridae</taxon>
        <taxon>Pentapetalae</taxon>
        <taxon>rosids</taxon>
        <taxon>fabids</taxon>
        <taxon>Rosales</taxon>
        <taxon>Rosaceae</taxon>
        <taxon>Amygdaloideae</taxon>
        <taxon>Maleae</taxon>
        <taxon>Malus</taxon>
    </lineage>
</organism>
<dbReference type="Proteomes" id="UP000315295">
    <property type="component" value="Unassembled WGS sequence"/>
</dbReference>